<accession>A0AAN4EWN4</accession>
<dbReference type="AlphaFoldDB" id="A0AAN4EWN4"/>
<protein>
    <submittedName>
        <fullName evidence="1">Uncharacterized protein</fullName>
    </submittedName>
</protein>
<sequence length="98" mass="10571">MNGQSGTTGMAVCAEPKRSVIDVKVNQVWDQLDSLHGRISNLHDRLIPVVTPCPEVKGSSASEVNEPLSPLADVIHRFGASVATANARLDEIIRQLEL</sequence>
<gene>
    <name evidence="1" type="ORF">P7U51_000607</name>
</gene>
<name>A0AAN4EWN4_CITFR</name>
<dbReference type="RefSeq" id="WP_410738820.1">
    <property type="nucleotide sequence ID" value="NZ_JBKGLO010000001.1"/>
</dbReference>
<proteinExistence type="predicted"/>
<dbReference type="Proteomes" id="UP001169574">
    <property type="component" value="Unassembled WGS sequence"/>
</dbReference>
<reference evidence="1" key="1">
    <citation type="submission" date="2024-02" db="EMBL/GenBank/DDBJ databases">
        <authorList>
            <consortium name="Clinical and Environmental Microbiology Branch: Whole genome sequencing antimicrobial resistance pathogens in the healthcare setting"/>
        </authorList>
    </citation>
    <scope>NUCLEOTIDE SEQUENCE</scope>
    <source>
        <strain evidence="1">Whole organism</strain>
    </source>
</reference>
<evidence type="ECO:0000313" key="2">
    <source>
        <dbReference type="Proteomes" id="UP001169574"/>
    </source>
</evidence>
<organism evidence="1 2">
    <name type="scientific">Citrobacter freundii</name>
    <dbReference type="NCBI Taxonomy" id="546"/>
    <lineage>
        <taxon>Bacteria</taxon>
        <taxon>Pseudomonadati</taxon>
        <taxon>Pseudomonadota</taxon>
        <taxon>Gammaproteobacteria</taxon>
        <taxon>Enterobacterales</taxon>
        <taxon>Enterobacteriaceae</taxon>
        <taxon>Citrobacter</taxon>
        <taxon>Citrobacter freundii complex</taxon>
    </lineage>
</organism>
<comment type="caution">
    <text evidence="1">The sequence shown here is derived from an EMBL/GenBank/DDBJ whole genome shotgun (WGS) entry which is preliminary data.</text>
</comment>
<evidence type="ECO:0000313" key="1">
    <source>
        <dbReference type="EMBL" id="EMM7456155.1"/>
    </source>
</evidence>
<dbReference type="EMBL" id="ABLGCN030000001">
    <property type="protein sequence ID" value="EMM7456155.1"/>
    <property type="molecule type" value="Genomic_DNA"/>
</dbReference>